<protein>
    <submittedName>
        <fullName evidence="3">YceI family protein</fullName>
    </submittedName>
</protein>
<feature type="domain" description="Lipid/polyisoprenoid-binding YceI-like" evidence="2">
    <location>
        <begin position="16"/>
        <end position="183"/>
    </location>
</feature>
<dbReference type="Pfam" id="PF04264">
    <property type="entry name" value="YceI"/>
    <property type="match status" value="1"/>
</dbReference>
<dbReference type="SUPFAM" id="SSF101874">
    <property type="entry name" value="YceI-like"/>
    <property type="match status" value="1"/>
</dbReference>
<dbReference type="EMBL" id="STGY01000072">
    <property type="protein sequence ID" value="THV36381.1"/>
    <property type="molecule type" value="Genomic_DNA"/>
</dbReference>
<dbReference type="AlphaFoldDB" id="A0A4S8Q046"/>
<evidence type="ECO:0000259" key="2">
    <source>
        <dbReference type="SMART" id="SM00867"/>
    </source>
</evidence>
<dbReference type="Proteomes" id="UP000308760">
    <property type="component" value="Unassembled WGS sequence"/>
</dbReference>
<evidence type="ECO:0000313" key="4">
    <source>
        <dbReference type="Proteomes" id="UP000308760"/>
    </source>
</evidence>
<dbReference type="InterPro" id="IPR007372">
    <property type="entry name" value="Lipid/polyisoprenoid-bd_YceI"/>
</dbReference>
<dbReference type="OrthoDB" id="3724977at2"/>
<comment type="similarity">
    <text evidence="1">Belongs to the UPF0312 family.</text>
</comment>
<evidence type="ECO:0000256" key="1">
    <source>
        <dbReference type="ARBA" id="ARBA00008812"/>
    </source>
</evidence>
<reference evidence="3 4" key="2">
    <citation type="submission" date="2019-05" db="EMBL/GenBank/DDBJ databases">
        <title>Glycomyces buryatensis sp. nov.</title>
        <authorList>
            <person name="Nikitina E."/>
        </authorList>
    </citation>
    <scope>NUCLEOTIDE SEQUENCE [LARGE SCALE GENOMIC DNA]</scope>
    <source>
        <strain evidence="3 4">18</strain>
    </source>
</reference>
<dbReference type="InterPro" id="IPR036761">
    <property type="entry name" value="TTHA0802/YceI-like_sf"/>
</dbReference>
<accession>A0A4S8Q046</accession>
<gene>
    <name evidence="3" type="ORF">FAB82_21545</name>
</gene>
<dbReference type="Gene3D" id="2.40.128.110">
    <property type="entry name" value="Lipid/polyisoprenoid-binding, YceI-like"/>
    <property type="match status" value="1"/>
</dbReference>
<sequence length="186" mass="19618">MAIADGTYGFGSDHGRLTLRTGRAGLGRRAGHDLTIEAARWRGTATVDTAEPASNGVALTVEVDSLAVVEGVGGLKPLTDDDRAEIVRALRGKQLLHTAKYPEIGFVSTNVSGSPDAFVVQGDLTILGRTRPITVDCALDGDGRVRGTAALAQSNWGIRPYSVFFGALKLADEVRIEFETELVPAA</sequence>
<proteinExistence type="inferred from homology"/>
<comment type="caution">
    <text evidence="3">The sequence shown here is derived from an EMBL/GenBank/DDBJ whole genome shotgun (WGS) entry which is preliminary data.</text>
</comment>
<name>A0A4S8Q046_9ACTN</name>
<dbReference type="RefSeq" id="WP_136536624.1">
    <property type="nucleotide sequence ID" value="NZ_STGY01000072.1"/>
</dbReference>
<dbReference type="PANTHER" id="PTHR34406:SF1">
    <property type="entry name" value="PROTEIN YCEI"/>
    <property type="match status" value="1"/>
</dbReference>
<dbReference type="SMART" id="SM00867">
    <property type="entry name" value="YceI"/>
    <property type="match status" value="1"/>
</dbReference>
<evidence type="ECO:0000313" key="3">
    <source>
        <dbReference type="EMBL" id="THV36381.1"/>
    </source>
</evidence>
<reference evidence="4" key="1">
    <citation type="submission" date="2019-04" db="EMBL/GenBank/DDBJ databases">
        <title>Nocardioides xinjiangensis sp. nov.</title>
        <authorList>
            <person name="Liu S."/>
        </authorList>
    </citation>
    <scope>NUCLEOTIDE SEQUENCE [LARGE SCALE GENOMIC DNA]</scope>
    <source>
        <strain evidence="4">18</strain>
    </source>
</reference>
<dbReference type="PANTHER" id="PTHR34406">
    <property type="entry name" value="PROTEIN YCEI"/>
    <property type="match status" value="1"/>
</dbReference>
<organism evidence="3 4">
    <name type="scientific">Glycomyces buryatensis</name>
    <dbReference type="NCBI Taxonomy" id="2570927"/>
    <lineage>
        <taxon>Bacteria</taxon>
        <taxon>Bacillati</taxon>
        <taxon>Actinomycetota</taxon>
        <taxon>Actinomycetes</taxon>
        <taxon>Glycomycetales</taxon>
        <taxon>Glycomycetaceae</taxon>
        <taxon>Glycomyces</taxon>
    </lineage>
</organism>
<keyword evidence="4" id="KW-1185">Reference proteome</keyword>